<evidence type="ECO:0000313" key="5">
    <source>
        <dbReference type="Proteomes" id="UP000673375"/>
    </source>
</evidence>
<feature type="domain" description="Cyclic nucleotide-binding" evidence="3">
    <location>
        <begin position="230"/>
        <end position="321"/>
    </location>
</feature>
<comment type="caution">
    <text evidence="4">The sequence shown here is derived from an EMBL/GenBank/DDBJ whole genome shotgun (WGS) entry which is preliminary data.</text>
</comment>
<keyword evidence="5" id="KW-1185">Reference proteome</keyword>
<reference evidence="4 5" key="1">
    <citation type="submission" date="2020-12" db="EMBL/GenBank/DDBJ databases">
        <title>Vagococcus allomyrinae sp. nov. and Enterococcus lavae sp. nov., isolated from the larvae of Allomyrina dichotoma.</title>
        <authorList>
            <person name="Lee S.D."/>
        </authorList>
    </citation>
    <scope>NUCLEOTIDE SEQUENCE [LARGE SCALE GENOMIC DNA]</scope>
    <source>
        <strain evidence="4 5">BWM-S5</strain>
    </source>
</reference>
<evidence type="ECO:0000256" key="2">
    <source>
        <dbReference type="SAM" id="Phobius"/>
    </source>
</evidence>
<evidence type="ECO:0000259" key="3">
    <source>
        <dbReference type="PROSITE" id="PS50042"/>
    </source>
</evidence>
<dbReference type="RefSeq" id="WP_209558129.1">
    <property type="nucleotide sequence ID" value="NZ_JAEDXU010000007.1"/>
</dbReference>
<feature type="transmembrane region" description="Helical" evidence="2">
    <location>
        <begin position="7"/>
        <end position="27"/>
    </location>
</feature>
<evidence type="ECO:0000256" key="1">
    <source>
        <dbReference type="SAM" id="Coils"/>
    </source>
</evidence>
<feature type="coiled-coil region" evidence="1">
    <location>
        <begin position="30"/>
        <end position="60"/>
    </location>
</feature>
<protein>
    <recommendedName>
        <fullName evidence="3">Cyclic nucleotide-binding domain-containing protein</fullName>
    </recommendedName>
</protein>
<keyword evidence="2" id="KW-0812">Transmembrane</keyword>
<name>A0ABS4CN07_9ENTE</name>
<keyword evidence="2" id="KW-1133">Transmembrane helix</keyword>
<gene>
    <name evidence="4" type="ORF">I6N96_13770</name>
</gene>
<sequence length="356" mass="40409">MKNKKVLIGIIILVVAVAGGVGGYFAYQSYQADQQAKQEAKKLADQLNKKVSEVELAMDETYIHLPDSDREDYLQLLKDAKDVEEVEALEQEIAETDEANTFYDKEIINAVKVGIEARWKLVNADGTVTDLNDEKEQERYLKYIKAEIEPLTEYLDKQTKKPELAEAFTTYYDAVKQQLDATEEYKLNSNSWKNQYNNGTNQREKSIAEFVQKYDLTLDEEYEDDLTEFILRYLPDSSNRELFKEMTADIYQQQAREGDKNKGDKLIVTGKVVQSVEATNGGSALVRVATAAGEYNNWNDDVFYVVIPGDIWGEKRLLEGDMVTLYVVTTGLYSFENTGGSTTTEPSGACYTYDLN</sequence>
<dbReference type="InterPro" id="IPR000595">
    <property type="entry name" value="cNMP-bd_dom"/>
</dbReference>
<proteinExistence type="predicted"/>
<keyword evidence="1" id="KW-0175">Coiled coil</keyword>
<accession>A0ABS4CN07</accession>
<dbReference type="PROSITE" id="PS50042">
    <property type="entry name" value="CNMP_BINDING_3"/>
    <property type="match status" value="1"/>
</dbReference>
<organism evidence="4 5">
    <name type="scientific">Enterococcus larvae</name>
    <dbReference type="NCBI Taxonomy" id="2794352"/>
    <lineage>
        <taxon>Bacteria</taxon>
        <taxon>Bacillati</taxon>
        <taxon>Bacillota</taxon>
        <taxon>Bacilli</taxon>
        <taxon>Lactobacillales</taxon>
        <taxon>Enterococcaceae</taxon>
        <taxon>Enterococcus</taxon>
    </lineage>
</organism>
<dbReference type="Proteomes" id="UP000673375">
    <property type="component" value="Unassembled WGS sequence"/>
</dbReference>
<keyword evidence="2" id="KW-0472">Membrane</keyword>
<evidence type="ECO:0000313" key="4">
    <source>
        <dbReference type="EMBL" id="MBP1047347.1"/>
    </source>
</evidence>
<dbReference type="EMBL" id="JAEDXU010000007">
    <property type="protein sequence ID" value="MBP1047347.1"/>
    <property type="molecule type" value="Genomic_DNA"/>
</dbReference>